<keyword evidence="3" id="KW-1185">Reference proteome</keyword>
<sequence>MTSVRRNVPSNAGQKPGQKQRKPRGRGHSRNEGEHAQRTPTSSKSSNSHNLRWLAETRAYICYGCKKALRVRPHIPPVPYDVVLTRKEMHMYKNRSGELTYSIKLEPVFYHLRKSCVLKKNENFTKKDITIGSEDLNKLCDQHKDHIRHEFGLVVN</sequence>
<feature type="compositionally biased region" description="Basic residues" evidence="1">
    <location>
        <begin position="18"/>
        <end position="28"/>
    </location>
</feature>
<name>A0A6S7FWP1_PARCT</name>
<comment type="caution">
    <text evidence="2">The sequence shown here is derived from an EMBL/GenBank/DDBJ whole genome shotgun (WGS) entry which is preliminary data.</text>
</comment>
<reference evidence="2" key="1">
    <citation type="submission" date="2020-04" db="EMBL/GenBank/DDBJ databases">
        <authorList>
            <person name="Alioto T."/>
            <person name="Alioto T."/>
            <person name="Gomez Garrido J."/>
        </authorList>
    </citation>
    <scope>NUCLEOTIDE SEQUENCE</scope>
    <source>
        <strain evidence="2">A484AB</strain>
    </source>
</reference>
<accession>A0A6S7FWP1</accession>
<evidence type="ECO:0000256" key="1">
    <source>
        <dbReference type="SAM" id="MobiDB-lite"/>
    </source>
</evidence>
<dbReference type="EMBL" id="CACRXK020000319">
    <property type="protein sequence ID" value="CAB3980739.1"/>
    <property type="molecule type" value="Genomic_DNA"/>
</dbReference>
<feature type="compositionally biased region" description="Polar residues" evidence="1">
    <location>
        <begin position="1"/>
        <end position="13"/>
    </location>
</feature>
<organism evidence="2 3">
    <name type="scientific">Paramuricea clavata</name>
    <name type="common">Red gorgonian</name>
    <name type="synonym">Violescent sea-whip</name>
    <dbReference type="NCBI Taxonomy" id="317549"/>
    <lineage>
        <taxon>Eukaryota</taxon>
        <taxon>Metazoa</taxon>
        <taxon>Cnidaria</taxon>
        <taxon>Anthozoa</taxon>
        <taxon>Octocorallia</taxon>
        <taxon>Malacalcyonacea</taxon>
        <taxon>Plexauridae</taxon>
        <taxon>Paramuricea</taxon>
    </lineage>
</organism>
<proteinExistence type="predicted"/>
<evidence type="ECO:0000313" key="2">
    <source>
        <dbReference type="EMBL" id="CAB3980739.1"/>
    </source>
</evidence>
<protein>
    <submittedName>
        <fullName evidence="2">Uncharacterized protein</fullName>
    </submittedName>
</protein>
<gene>
    <name evidence="2" type="ORF">PACLA_8A008102</name>
</gene>
<evidence type="ECO:0000313" key="3">
    <source>
        <dbReference type="Proteomes" id="UP001152795"/>
    </source>
</evidence>
<feature type="compositionally biased region" description="Polar residues" evidence="1">
    <location>
        <begin position="38"/>
        <end position="49"/>
    </location>
</feature>
<feature type="region of interest" description="Disordered" evidence="1">
    <location>
        <begin position="1"/>
        <end position="49"/>
    </location>
</feature>
<dbReference type="OrthoDB" id="6013397at2759"/>
<dbReference type="AlphaFoldDB" id="A0A6S7FWP1"/>
<dbReference type="Proteomes" id="UP001152795">
    <property type="component" value="Unassembled WGS sequence"/>
</dbReference>